<reference evidence="1" key="1">
    <citation type="submission" date="2020-03" db="EMBL/GenBank/DDBJ databases">
        <authorList>
            <person name="Shneider M.M."/>
            <person name="Evseev P.V."/>
            <person name="Korzhenkov A.A."/>
            <person name="Toschakov S.V."/>
            <person name="Vo T."/>
            <person name="Ignatov A.N."/>
            <person name="Miroshnikov K.A."/>
        </authorList>
    </citation>
    <scope>NUCLEOTIDE SEQUENCE [LARGE SCALE GENOMIC DNA]</scope>
</reference>
<protein>
    <submittedName>
        <fullName evidence="1">Putative structural protein</fullName>
    </submittedName>
</protein>
<gene>
    <name evidence="1" type="ORF">PPDBI_00035</name>
</gene>
<evidence type="ECO:0000313" key="1">
    <source>
        <dbReference type="EMBL" id="QIW89394.1"/>
    </source>
</evidence>
<proteinExistence type="predicted"/>
<dbReference type="EMBL" id="MT210154">
    <property type="protein sequence ID" value="QIW89394.1"/>
    <property type="molecule type" value="Genomic_DNA"/>
</dbReference>
<accession>A0A6H0X5R2</accession>
<organism evidence="1">
    <name type="scientific">Xanthomonas phage PPDBI</name>
    <dbReference type="NCBI Taxonomy" id="2723911"/>
    <lineage>
        <taxon>Viruses</taxon>
        <taxon>Duplodnaviria</taxon>
        <taxon>Heunggongvirae</taxon>
        <taxon>Uroviricota</taxon>
        <taxon>Caudoviricetes</taxon>
    </lineage>
</organism>
<sequence length="269" mass="26732">MKKLIALFSLFCTSAFGATLNPIQLLNPAGSTSGQAIISTGPSSAPTWGSSSLAAISGNSLLGNSTGSSAVPSAVAVPSCSATGSALLWTSNTGFGCATGYAPLASPTFTGTVTTAALTSTGAFTPSQTSGIVGTTTNNNANAGSVGEYVTATISSTPLTNGVNANLASISLTAGDWDVTGVAQFVGSTNNMTYAFSGFTTTSAGTPSADQMEQLDGNGSMTMKVHEIPAPTARFSLSATTTVYFVGNAGFSTGTVSVNGGRIRARRVR</sequence>
<name>A0A6H0X5R2_9CAUD</name>